<evidence type="ECO:0000259" key="3">
    <source>
        <dbReference type="PROSITE" id="PS50977"/>
    </source>
</evidence>
<dbReference type="InterPro" id="IPR036271">
    <property type="entry name" value="Tet_transcr_reg_TetR-rel_C_sf"/>
</dbReference>
<dbReference type="PANTHER" id="PTHR30328:SF54">
    <property type="entry name" value="HTH-TYPE TRANSCRIPTIONAL REPRESSOR SCO4008"/>
    <property type="match status" value="1"/>
</dbReference>
<evidence type="ECO:0000313" key="7">
    <source>
        <dbReference type="Proteomes" id="UP000179536"/>
    </source>
</evidence>
<comment type="caution">
    <text evidence="5">The sequence shown here is derived from an EMBL/GenBank/DDBJ whole genome shotgun (WGS) entry which is preliminary data.</text>
</comment>
<keyword evidence="6" id="KW-1185">Reference proteome</keyword>
<dbReference type="PANTHER" id="PTHR30328">
    <property type="entry name" value="TRANSCRIPTIONAL REPRESSOR"/>
    <property type="match status" value="1"/>
</dbReference>
<reference evidence="6 7" key="1">
    <citation type="submission" date="2019-11" db="EMBL/GenBank/DDBJ databases">
        <title>Whole-genome sequencing of Allorhizobium vitis.</title>
        <authorList>
            <person name="Gan H.M."/>
            <person name="Savka M.A."/>
        </authorList>
    </citation>
    <scope>NUCLEOTIDE SEQUENCE [LARGE SCALE GENOMIC DNA]</scope>
    <source>
        <strain evidence="5 7">RF2/1</strain>
        <strain evidence="4 6">T1/7</strain>
    </source>
</reference>
<dbReference type="Gene3D" id="1.10.357.10">
    <property type="entry name" value="Tetracycline Repressor, domain 2"/>
    <property type="match status" value="1"/>
</dbReference>
<keyword evidence="1 2" id="KW-0238">DNA-binding</keyword>
<organism evidence="5 7">
    <name type="scientific">Agrobacterium vitis</name>
    <name type="common">Rhizobium vitis</name>
    <dbReference type="NCBI Taxonomy" id="373"/>
    <lineage>
        <taxon>Bacteria</taxon>
        <taxon>Pseudomonadati</taxon>
        <taxon>Pseudomonadota</taxon>
        <taxon>Alphaproteobacteria</taxon>
        <taxon>Hyphomicrobiales</taxon>
        <taxon>Rhizobiaceae</taxon>
        <taxon>Rhizobium/Agrobacterium group</taxon>
        <taxon>Agrobacterium</taxon>
    </lineage>
</organism>
<dbReference type="SUPFAM" id="SSF48498">
    <property type="entry name" value="Tetracyclin repressor-like, C-terminal domain"/>
    <property type="match status" value="1"/>
</dbReference>
<dbReference type="Proteomes" id="UP000179454">
    <property type="component" value="Unassembled WGS sequence"/>
</dbReference>
<name>A0ABD6H244_AGRVI</name>
<gene>
    <name evidence="5" type="ORF">BBK91_002860</name>
    <name evidence="4" type="ORF">BBL17_005335</name>
</gene>
<dbReference type="PRINTS" id="PR00455">
    <property type="entry name" value="HTHTETR"/>
</dbReference>
<feature type="DNA-binding region" description="H-T-H motif" evidence="2">
    <location>
        <begin position="66"/>
        <end position="85"/>
    </location>
</feature>
<feature type="domain" description="HTH tetR-type" evidence="3">
    <location>
        <begin position="43"/>
        <end position="103"/>
    </location>
</feature>
<dbReference type="InterPro" id="IPR041474">
    <property type="entry name" value="NicS_C"/>
</dbReference>
<evidence type="ECO:0000256" key="1">
    <source>
        <dbReference type="ARBA" id="ARBA00023125"/>
    </source>
</evidence>
<sequence>MAGPKSPFETRRGKDAVLQVRVIVTEEKQTQKQPRRRHPRRPDLSQNRILEAAVVEFAANGLTGTRVEAIAERAEINKRMIYQYFGSKELLYQAVIEKVYRDVWDAEAALNLEQLPPRDALIALVTFVWTYYLEHPEFITILNSENQLKAIHFKKSRAIREGAASSRPLVDDILRRGEADGTFRLGIDPIQLSLTITSICYYYFTNQATSSIVYGQRMMTRAALERRLAFNIQTVLAIVSPDRSAL</sequence>
<dbReference type="SUPFAM" id="SSF46689">
    <property type="entry name" value="Homeodomain-like"/>
    <property type="match status" value="1"/>
</dbReference>
<evidence type="ECO:0000313" key="4">
    <source>
        <dbReference type="EMBL" id="MUO41214.1"/>
    </source>
</evidence>
<evidence type="ECO:0000313" key="5">
    <source>
        <dbReference type="EMBL" id="MUP08818.1"/>
    </source>
</evidence>
<proteinExistence type="predicted"/>
<dbReference type="Pfam" id="PF17938">
    <property type="entry name" value="TetR_C_29"/>
    <property type="match status" value="1"/>
</dbReference>
<evidence type="ECO:0000256" key="2">
    <source>
        <dbReference type="PROSITE-ProRule" id="PRU00335"/>
    </source>
</evidence>
<dbReference type="InterPro" id="IPR001647">
    <property type="entry name" value="HTH_TetR"/>
</dbReference>
<dbReference type="EMBL" id="MBFA02000002">
    <property type="protein sequence ID" value="MUP08818.1"/>
    <property type="molecule type" value="Genomic_DNA"/>
</dbReference>
<evidence type="ECO:0000313" key="6">
    <source>
        <dbReference type="Proteomes" id="UP000179454"/>
    </source>
</evidence>
<dbReference type="InterPro" id="IPR009057">
    <property type="entry name" value="Homeodomain-like_sf"/>
</dbReference>
<dbReference type="GO" id="GO:0003677">
    <property type="term" value="F:DNA binding"/>
    <property type="evidence" value="ECO:0007669"/>
    <property type="project" value="UniProtKB-UniRule"/>
</dbReference>
<dbReference type="PROSITE" id="PS50977">
    <property type="entry name" value="HTH_TETR_2"/>
    <property type="match status" value="1"/>
</dbReference>
<dbReference type="Pfam" id="PF00440">
    <property type="entry name" value="TetR_N"/>
    <property type="match status" value="1"/>
</dbReference>
<accession>A0ABD6H244</accession>
<dbReference type="Proteomes" id="UP000179536">
    <property type="component" value="Unassembled WGS sequence"/>
</dbReference>
<dbReference type="AlphaFoldDB" id="A0ABD6H244"/>
<protein>
    <submittedName>
        <fullName evidence="5">TetR family transcriptional regulator</fullName>
    </submittedName>
</protein>
<dbReference type="EMBL" id="MBFE02000003">
    <property type="protein sequence ID" value="MUO41214.1"/>
    <property type="molecule type" value="Genomic_DNA"/>
</dbReference>
<dbReference type="InterPro" id="IPR050109">
    <property type="entry name" value="HTH-type_TetR-like_transc_reg"/>
</dbReference>